<sequence>MMSILFSIVFVNAFILFLIKVFYKLSTGICKCSNHLVGKVTIVTGGNKGIGYETAKNLAERGARVILACRNEGLGIAARDKIIKATGNTDVHYRQLDLSSLASVRAFADGVIKTEKRLDILINNAGVYEVDNVKSEDGLSVAAQTNHFGPFLLTNLLLPLLKTSAPSRIVTVSSGAHRNGKVEFDNLNGEKETKESYSMFNVYCNTKLYNVLMTVELQKRLEGTGVTANCLHPGVVETEILQLNSFWVRMLLPLARYFFKDSWEGAQTSIYLAVSREVDGVSGKYYVDCKESKFLTPLAEDKNLARKFWEVSEKLVGLK</sequence>
<dbReference type="Proteomes" id="UP001231649">
    <property type="component" value="Chromosome 11"/>
</dbReference>
<proteinExistence type="predicted"/>
<evidence type="ECO:0000313" key="1">
    <source>
        <dbReference type="EMBL" id="KAJ8733301.1"/>
    </source>
</evidence>
<keyword evidence="2" id="KW-1185">Reference proteome</keyword>
<name>A0ACC2R9S7_9NEOP</name>
<comment type="caution">
    <text evidence="1">The sequence shown here is derived from an EMBL/GenBank/DDBJ whole genome shotgun (WGS) entry which is preliminary data.</text>
</comment>
<protein>
    <submittedName>
        <fullName evidence="1">Uncharacterized protein</fullName>
    </submittedName>
</protein>
<reference evidence="1" key="1">
    <citation type="submission" date="2023-03" db="EMBL/GenBank/DDBJ databases">
        <title>Chromosome-level genomes of two armyworms, Mythimna separata and Mythimna loreyi, provide insights into the biosynthesis and reception of sex pheromones.</title>
        <authorList>
            <person name="Zhao H."/>
        </authorList>
    </citation>
    <scope>NUCLEOTIDE SEQUENCE</scope>
    <source>
        <strain evidence="1">BeijingLab</strain>
    </source>
</reference>
<organism evidence="1 2">
    <name type="scientific">Mythimna loreyi</name>
    <dbReference type="NCBI Taxonomy" id="667449"/>
    <lineage>
        <taxon>Eukaryota</taxon>
        <taxon>Metazoa</taxon>
        <taxon>Ecdysozoa</taxon>
        <taxon>Arthropoda</taxon>
        <taxon>Hexapoda</taxon>
        <taxon>Insecta</taxon>
        <taxon>Pterygota</taxon>
        <taxon>Neoptera</taxon>
        <taxon>Endopterygota</taxon>
        <taxon>Lepidoptera</taxon>
        <taxon>Glossata</taxon>
        <taxon>Ditrysia</taxon>
        <taxon>Noctuoidea</taxon>
        <taxon>Noctuidae</taxon>
        <taxon>Noctuinae</taxon>
        <taxon>Hadenini</taxon>
        <taxon>Mythimna</taxon>
    </lineage>
</organism>
<evidence type="ECO:0000313" key="2">
    <source>
        <dbReference type="Proteomes" id="UP001231649"/>
    </source>
</evidence>
<gene>
    <name evidence="1" type="ORF">PYW08_001599</name>
</gene>
<accession>A0ACC2R9S7</accession>
<dbReference type="EMBL" id="CM056787">
    <property type="protein sequence ID" value="KAJ8733301.1"/>
    <property type="molecule type" value="Genomic_DNA"/>
</dbReference>